<dbReference type="GO" id="GO:0005793">
    <property type="term" value="C:endoplasmic reticulum-Golgi intermediate compartment"/>
    <property type="evidence" value="ECO:0007669"/>
    <property type="project" value="TreeGrafter"/>
</dbReference>
<feature type="compositionally biased region" description="Basic and acidic residues" evidence="2">
    <location>
        <begin position="506"/>
        <end position="524"/>
    </location>
</feature>
<name>A0A556VLD9_BAGYA</name>
<dbReference type="AlphaFoldDB" id="A0A556VLD9"/>
<dbReference type="InterPro" id="IPR026202">
    <property type="entry name" value="GOLGB1"/>
</dbReference>
<dbReference type="EMBL" id="VCAZ01000247">
    <property type="protein sequence ID" value="TTN49600.1"/>
    <property type="molecule type" value="Genomic_DNA"/>
</dbReference>
<keyword evidence="4" id="KW-1185">Reference proteome</keyword>
<dbReference type="PANTHER" id="PTHR18887:SF2">
    <property type="entry name" value="GOLGIN SUBFAMILY B MEMBER 1"/>
    <property type="match status" value="1"/>
</dbReference>
<organism evidence="3 4">
    <name type="scientific">Bagarius yarrelli</name>
    <name type="common">Goonch</name>
    <name type="synonym">Bagrus yarrelli</name>
    <dbReference type="NCBI Taxonomy" id="175774"/>
    <lineage>
        <taxon>Eukaryota</taxon>
        <taxon>Metazoa</taxon>
        <taxon>Chordata</taxon>
        <taxon>Craniata</taxon>
        <taxon>Vertebrata</taxon>
        <taxon>Euteleostomi</taxon>
        <taxon>Actinopterygii</taxon>
        <taxon>Neopterygii</taxon>
        <taxon>Teleostei</taxon>
        <taxon>Ostariophysi</taxon>
        <taxon>Siluriformes</taxon>
        <taxon>Sisoridae</taxon>
        <taxon>Sisorinae</taxon>
        <taxon>Bagarius</taxon>
    </lineage>
</organism>
<dbReference type="GO" id="GO:0005801">
    <property type="term" value="C:cis-Golgi network"/>
    <property type="evidence" value="ECO:0007669"/>
    <property type="project" value="TreeGrafter"/>
</dbReference>
<dbReference type="PANTHER" id="PTHR18887">
    <property type="entry name" value="GOLGI-ASSOCIATED PROTEIN GCP360-RELATED"/>
    <property type="match status" value="1"/>
</dbReference>
<feature type="region of interest" description="Disordered" evidence="2">
    <location>
        <begin position="449"/>
        <end position="524"/>
    </location>
</feature>
<feature type="coiled-coil region" evidence="1">
    <location>
        <begin position="266"/>
        <end position="349"/>
    </location>
</feature>
<evidence type="ECO:0000313" key="3">
    <source>
        <dbReference type="EMBL" id="TTN49600.1"/>
    </source>
</evidence>
<reference evidence="3 4" key="1">
    <citation type="journal article" date="2019" name="Genome Biol. Evol.">
        <title>Whole-Genome Sequencing of the Giant Devil Catfish, Bagarius yarrelli.</title>
        <authorList>
            <person name="Jiang W."/>
            <person name="Lv Y."/>
            <person name="Cheng L."/>
            <person name="Yang K."/>
            <person name="Chao B."/>
            <person name="Wang X."/>
            <person name="Li Y."/>
            <person name="Pan X."/>
            <person name="You X."/>
            <person name="Zhang Y."/>
            <person name="Yang J."/>
            <person name="Li J."/>
            <person name="Zhang X."/>
            <person name="Liu S."/>
            <person name="Sun C."/>
            <person name="Yang J."/>
            <person name="Shi Q."/>
        </authorList>
    </citation>
    <scope>NUCLEOTIDE SEQUENCE [LARGE SCALE GENOMIC DNA]</scope>
    <source>
        <strain evidence="3">JWS20170419001</strain>
        <tissue evidence="3">Muscle</tissue>
    </source>
</reference>
<feature type="coiled-coil region" evidence="1">
    <location>
        <begin position="34"/>
        <end position="71"/>
    </location>
</feature>
<keyword evidence="1" id="KW-0175">Coiled coil</keyword>
<feature type="coiled-coil region" evidence="1">
    <location>
        <begin position="156"/>
        <end position="207"/>
    </location>
</feature>
<evidence type="ECO:0000256" key="2">
    <source>
        <dbReference type="SAM" id="MobiDB-lite"/>
    </source>
</evidence>
<dbReference type="GO" id="GO:0016020">
    <property type="term" value="C:membrane"/>
    <property type="evidence" value="ECO:0007669"/>
    <property type="project" value="TreeGrafter"/>
</dbReference>
<comment type="caution">
    <text evidence="3">The sequence shown here is derived from an EMBL/GenBank/DDBJ whole genome shotgun (WGS) entry which is preliminary data.</text>
</comment>
<proteinExistence type="predicted"/>
<evidence type="ECO:0000313" key="4">
    <source>
        <dbReference type="Proteomes" id="UP000319801"/>
    </source>
</evidence>
<feature type="compositionally biased region" description="Basic and acidic residues" evidence="2">
    <location>
        <begin position="449"/>
        <end position="485"/>
    </location>
</feature>
<evidence type="ECO:0000256" key="1">
    <source>
        <dbReference type="SAM" id="Coils"/>
    </source>
</evidence>
<feature type="compositionally biased region" description="Basic residues" evidence="2">
    <location>
        <begin position="486"/>
        <end position="495"/>
    </location>
</feature>
<sequence length="524" mass="60277">MESGIDALQKKLQDAVDSREVTLHKAKEKDRHHCEQLRQLKDEYNGVLECYKAKEEEKAELIKCVKELQSLVESREAINKEKLVKVVEQKTEELEKPGSGDWVQEDWVDFAIPDTEISQHGSFAEQPSQATSEKVRSEQAAHMDLEIQLQVCQASLSLKETELLKLNKELDTLRSKEKQIDALSVELDALRQKCEQAEAHAIMLKAELEEAPVESAVIALQAEVDEFKQFLKSKNEEIIDLSQQLSEQSFLLHKMQETVLEKDQLIAFLQEEWKAEQEKRRQLESESPQIQKEGKENGAKLQQLQRKLQAALVSRKEALKENITLKEGLANAEKLRSELQAKVTTVEADLIILSTEKEKLIEEVDRTLLENQSLGASCESLKLAMDSLLNEKEKYKLKANGAKEEAEKESRRWAEKLQGMKEEYETLLKSYENVSDEAERVRRVLEAARQERQESAAKTRAHETAKQEAEKAAKQAQKEVDTLKEKMRKFSKTKQQKIMEVEEENEKLREELETKATKEKQTLN</sequence>
<gene>
    <name evidence="3" type="ORF">Baya_15908</name>
</gene>
<dbReference type="Proteomes" id="UP000319801">
    <property type="component" value="Unassembled WGS sequence"/>
</dbReference>
<protein>
    <submittedName>
        <fullName evidence="3">Golgin subfamily B member 1</fullName>
    </submittedName>
</protein>
<accession>A0A556VLD9</accession>
<dbReference type="OrthoDB" id="9904168at2759"/>